<evidence type="ECO:0000256" key="4">
    <source>
        <dbReference type="ARBA" id="ARBA00023125"/>
    </source>
</evidence>
<gene>
    <name evidence="9" type="ORF">BVU17_03035</name>
</gene>
<accession>A0A2H4ZVR6</accession>
<proteinExistence type="predicted"/>
<evidence type="ECO:0000256" key="3">
    <source>
        <dbReference type="ARBA" id="ARBA00023015"/>
    </source>
</evidence>
<dbReference type="GO" id="GO:0000976">
    <property type="term" value="F:transcription cis-regulatory region binding"/>
    <property type="evidence" value="ECO:0007669"/>
    <property type="project" value="TreeGrafter"/>
</dbReference>
<dbReference type="InterPro" id="IPR001789">
    <property type="entry name" value="Sig_transdc_resp-reg_receiver"/>
</dbReference>
<keyword evidence="1 6" id="KW-0597">Phosphoprotein</keyword>
<evidence type="ECO:0000256" key="1">
    <source>
        <dbReference type="ARBA" id="ARBA00022553"/>
    </source>
</evidence>
<feature type="modified residue" description="4-aspartylphosphate" evidence="6">
    <location>
        <position position="57"/>
    </location>
</feature>
<dbReference type="GO" id="GO:0032993">
    <property type="term" value="C:protein-DNA complex"/>
    <property type="evidence" value="ECO:0007669"/>
    <property type="project" value="TreeGrafter"/>
</dbReference>
<keyword evidence="2" id="KW-0902">Two-component regulatory system</keyword>
<evidence type="ECO:0000256" key="5">
    <source>
        <dbReference type="ARBA" id="ARBA00023163"/>
    </source>
</evidence>
<dbReference type="SMART" id="SM00448">
    <property type="entry name" value="REC"/>
    <property type="match status" value="1"/>
</dbReference>
<dbReference type="SUPFAM" id="SSF52172">
    <property type="entry name" value="CheY-like"/>
    <property type="match status" value="1"/>
</dbReference>
<organism evidence="9 10">
    <name type="scientific">Haloarcula taiwanensis</name>
    <dbReference type="NCBI Taxonomy" id="1932004"/>
    <lineage>
        <taxon>Archaea</taxon>
        <taxon>Methanobacteriati</taxon>
        <taxon>Methanobacteriota</taxon>
        <taxon>Stenosarchaea group</taxon>
        <taxon>Halobacteria</taxon>
        <taxon>Halobacteriales</taxon>
        <taxon>Haloarculaceae</taxon>
        <taxon>Haloarcula</taxon>
    </lineage>
</organism>
<dbReference type="OrthoDB" id="86314at2157"/>
<dbReference type="InterPro" id="IPR011006">
    <property type="entry name" value="CheY-like_superfamily"/>
</dbReference>
<evidence type="ECO:0000256" key="7">
    <source>
        <dbReference type="SAM" id="Coils"/>
    </source>
</evidence>
<evidence type="ECO:0000313" key="9">
    <source>
        <dbReference type="EMBL" id="AUG46542.1"/>
    </source>
</evidence>
<dbReference type="InterPro" id="IPR039420">
    <property type="entry name" value="WalR-like"/>
</dbReference>
<dbReference type="EMBL" id="CP019154">
    <property type="protein sequence ID" value="AUG46542.1"/>
    <property type="molecule type" value="Genomic_DNA"/>
</dbReference>
<reference evidence="9 10" key="1">
    <citation type="submission" date="2017-01" db="EMBL/GenBank/DDBJ databases">
        <title>A Red Light-Sensitive Sensory Rhodopsin I From Haloarcula taiwanensis, A New Haloarchaeon Isolated From Taiwan.</title>
        <authorList>
            <person name="Yang C.-S."/>
            <person name="Han Y.-A."/>
            <person name="Chen P.-C."/>
            <person name="Ng W.V."/>
            <person name="Chen T.-W."/>
        </authorList>
    </citation>
    <scope>NUCLEOTIDE SEQUENCE [LARGE SCALE GENOMIC DNA]</scope>
    <source>
        <strain evidence="9 10">Taiwanensis</strain>
    </source>
</reference>
<keyword evidence="4" id="KW-0238">DNA-binding</keyword>
<keyword evidence="7" id="KW-0175">Coiled coil</keyword>
<dbReference type="GO" id="GO:0005829">
    <property type="term" value="C:cytosol"/>
    <property type="evidence" value="ECO:0007669"/>
    <property type="project" value="TreeGrafter"/>
</dbReference>
<evidence type="ECO:0000256" key="6">
    <source>
        <dbReference type="PROSITE-ProRule" id="PRU00169"/>
    </source>
</evidence>
<dbReference type="Proteomes" id="UP000242917">
    <property type="component" value="Chromosome I"/>
</dbReference>
<dbReference type="GO" id="GO:0006355">
    <property type="term" value="P:regulation of DNA-templated transcription"/>
    <property type="evidence" value="ECO:0007669"/>
    <property type="project" value="TreeGrafter"/>
</dbReference>
<dbReference type="InterPro" id="IPR013971">
    <property type="entry name" value="HalX_domain"/>
</dbReference>
<dbReference type="PROSITE" id="PS50110">
    <property type="entry name" value="RESPONSE_REGULATORY"/>
    <property type="match status" value="1"/>
</dbReference>
<feature type="coiled-coil region" evidence="7">
    <location>
        <begin position="156"/>
        <end position="183"/>
    </location>
</feature>
<evidence type="ECO:0000259" key="8">
    <source>
        <dbReference type="PROSITE" id="PS50110"/>
    </source>
</evidence>
<sequence>MSRTTGGPPRVLVVDDEHDVADTQALKLGERYEATAVYSGQAALDAAGPKFDAVLLDRRMPDVHGDDVLSQLRERGYDGVIIMLTAVDADLNILEMPFDDYLQKPVDQSTLLSTLDQHLDRPQEDDRLDEYFRISSKLSVLEREKSASQLESSTEYTELKERARELEWVLQAENDDFEELKETYQSICRS</sequence>
<dbReference type="PANTHER" id="PTHR48111:SF1">
    <property type="entry name" value="TWO-COMPONENT RESPONSE REGULATOR ORR33"/>
    <property type="match status" value="1"/>
</dbReference>
<dbReference type="Gene3D" id="3.40.50.2300">
    <property type="match status" value="1"/>
</dbReference>
<feature type="domain" description="Response regulatory" evidence="8">
    <location>
        <begin position="10"/>
        <end position="119"/>
    </location>
</feature>
<keyword evidence="5" id="KW-0804">Transcription</keyword>
<dbReference type="Pfam" id="PF00072">
    <property type="entry name" value="Response_reg"/>
    <property type="match status" value="1"/>
</dbReference>
<evidence type="ECO:0000256" key="2">
    <source>
        <dbReference type="ARBA" id="ARBA00023012"/>
    </source>
</evidence>
<dbReference type="PANTHER" id="PTHR48111">
    <property type="entry name" value="REGULATOR OF RPOS"/>
    <property type="match status" value="1"/>
</dbReference>
<keyword evidence="10" id="KW-1185">Reference proteome</keyword>
<name>A0A2H4ZVR6_9EURY</name>
<evidence type="ECO:0000313" key="10">
    <source>
        <dbReference type="Proteomes" id="UP000242917"/>
    </source>
</evidence>
<dbReference type="KEGG" id="hta:BVU17_03035"/>
<keyword evidence="3" id="KW-0805">Transcription regulation</keyword>
<dbReference type="GO" id="GO:0000156">
    <property type="term" value="F:phosphorelay response regulator activity"/>
    <property type="evidence" value="ECO:0007669"/>
    <property type="project" value="TreeGrafter"/>
</dbReference>
<dbReference type="Pfam" id="PF08663">
    <property type="entry name" value="HalX"/>
    <property type="match status" value="1"/>
</dbReference>
<dbReference type="AlphaFoldDB" id="A0A2H4ZVR6"/>
<protein>
    <submittedName>
        <fullName evidence="9">Response regulator</fullName>
    </submittedName>
</protein>